<dbReference type="PANTHER" id="PTHR24960">
    <property type="entry name" value="PHOTOSYSTEM I IRON-SULFUR CENTER-RELATED"/>
    <property type="match status" value="1"/>
</dbReference>
<feature type="domain" description="4Fe-4S ferredoxin-type" evidence="6">
    <location>
        <begin position="99"/>
        <end position="130"/>
    </location>
</feature>
<keyword evidence="3" id="KW-0479">Metal-binding</keyword>
<dbReference type="InterPro" id="IPR017896">
    <property type="entry name" value="4Fe4S_Fe-S-bd"/>
</dbReference>
<gene>
    <name evidence="7" type="primary">ldpA</name>
    <name evidence="7" type="ORF">XM38_052940</name>
</gene>
<keyword evidence="8" id="KW-1185">Reference proteome</keyword>
<dbReference type="STRING" id="1641165.XM38_21110"/>
<sequence>MSTLLHPLRSLAEGHWFKLICGASYHYLPAVHDLALVYALAGADCIDVAADPAVVATVSRALQMVPQVIQQYPGHLELRSRSTPLVMVSLNDGEDPHFRKATLDATRCPEDCPRPCEHICPADAIALTQPTVEPGIVEARCYGCGRCLPVCPHALISTRADQATSAAIASTLINDIDAIEIHTQVGRDQAFQQLWESLIPRLSRLRLIAISCPGGPGVLDYLWRLYHLIQPLPVPLIWQTDGRPMSGDIGTGTTHATIHWGQQVLRHGPPGYIQLAGGTNQHTVAKLATLGLLQPMTSPSSGRAIAGVAYGSYARKLLLPLLEPPAAIPADAVATTPPPPLIARPHDLLAAVQQARNLVDSLKRAVPPPQPAVARI</sequence>
<dbReference type="RefSeq" id="WP_080812434.1">
    <property type="nucleotide sequence ID" value="NZ_CP021983.2"/>
</dbReference>
<dbReference type="InterPro" id="IPR017900">
    <property type="entry name" value="4Fe4S_Fe_S_CS"/>
</dbReference>
<dbReference type="PANTHER" id="PTHR24960:SF79">
    <property type="entry name" value="PHOTOSYSTEM I IRON-SULFUR CENTER"/>
    <property type="match status" value="1"/>
</dbReference>
<comment type="cofactor">
    <cofactor evidence="1">
        <name>[4Fe-4S] cluster</name>
        <dbReference type="ChEBI" id="CHEBI:49883"/>
    </cofactor>
</comment>
<evidence type="ECO:0000256" key="4">
    <source>
        <dbReference type="ARBA" id="ARBA00023004"/>
    </source>
</evidence>
<dbReference type="GO" id="GO:0051539">
    <property type="term" value="F:4 iron, 4 sulfur cluster binding"/>
    <property type="evidence" value="ECO:0007669"/>
    <property type="project" value="UniProtKB-KW"/>
</dbReference>
<organism evidence="7 8">
    <name type="scientific">Halomicronema hongdechloris C2206</name>
    <dbReference type="NCBI Taxonomy" id="1641165"/>
    <lineage>
        <taxon>Bacteria</taxon>
        <taxon>Bacillati</taxon>
        <taxon>Cyanobacteriota</taxon>
        <taxon>Cyanophyceae</taxon>
        <taxon>Nodosilineales</taxon>
        <taxon>Nodosilineaceae</taxon>
        <taxon>Halomicronema</taxon>
    </lineage>
</organism>
<proteinExistence type="predicted"/>
<dbReference type="Gene3D" id="3.30.70.20">
    <property type="match status" value="1"/>
</dbReference>
<dbReference type="OrthoDB" id="9789030at2"/>
<evidence type="ECO:0000313" key="7">
    <source>
        <dbReference type="EMBL" id="ASC74319.1"/>
    </source>
</evidence>
<keyword evidence="2" id="KW-0004">4Fe-4S</keyword>
<feature type="domain" description="4Fe-4S ferredoxin-type" evidence="6">
    <location>
        <begin position="132"/>
        <end position="161"/>
    </location>
</feature>
<evidence type="ECO:0000256" key="3">
    <source>
        <dbReference type="ARBA" id="ARBA00022723"/>
    </source>
</evidence>
<name>A0A1Z3HVJ7_9CYAN</name>
<dbReference type="SUPFAM" id="SSF54862">
    <property type="entry name" value="4Fe-4S ferredoxins"/>
    <property type="match status" value="1"/>
</dbReference>
<evidence type="ECO:0000313" key="8">
    <source>
        <dbReference type="Proteomes" id="UP000191901"/>
    </source>
</evidence>
<dbReference type="GO" id="GO:0046872">
    <property type="term" value="F:metal ion binding"/>
    <property type="evidence" value="ECO:0007669"/>
    <property type="project" value="UniProtKB-KW"/>
</dbReference>
<dbReference type="Pfam" id="PF12617">
    <property type="entry name" value="LdpA_C"/>
    <property type="match status" value="1"/>
</dbReference>
<dbReference type="Proteomes" id="UP000191901">
    <property type="component" value="Chromosome"/>
</dbReference>
<evidence type="ECO:0000256" key="1">
    <source>
        <dbReference type="ARBA" id="ARBA00001966"/>
    </source>
</evidence>
<reference evidence="7 8" key="1">
    <citation type="journal article" date="2016" name="Biochim. Biophys. Acta">
        <title>Characterization of red-shifted phycobilisomes isolated from the chlorophyll f-containing cyanobacterium Halomicronema hongdechloris.</title>
        <authorList>
            <person name="Li Y."/>
            <person name="Lin Y."/>
            <person name="Garvey C.J."/>
            <person name="Birch D."/>
            <person name="Corkery R.W."/>
            <person name="Loughlin P.C."/>
            <person name="Scheer H."/>
            <person name="Willows R.D."/>
            <person name="Chen M."/>
        </authorList>
    </citation>
    <scope>NUCLEOTIDE SEQUENCE [LARGE SCALE GENOMIC DNA]</scope>
    <source>
        <strain evidence="7 8">C2206</strain>
    </source>
</reference>
<keyword evidence="4" id="KW-0408">Iron</keyword>
<evidence type="ECO:0000256" key="5">
    <source>
        <dbReference type="ARBA" id="ARBA00023014"/>
    </source>
</evidence>
<dbReference type="InterPro" id="IPR021039">
    <property type="entry name" value="Fe-S-bd_prot_LdpA_C"/>
</dbReference>
<dbReference type="PROSITE" id="PS51379">
    <property type="entry name" value="4FE4S_FER_2"/>
    <property type="match status" value="2"/>
</dbReference>
<dbReference type="KEGG" id="hhg:XM38_052940"/>
<dbReference type="NCBIfam" id="NF045992">
    <property type="entry name" value="CircClkLdpA"/>
    <property type="match status" value="1"/>
</dbReference>
<dbReference type="AlphaFoldDB" id="A0A1Z3HVJ7"/>
<dbReference type="InterPro" id="IPR050157">
    <property type="entry name" value="PSI_iron-sulfur_center"/>
</dbReference>
<dbReference type="EMBL" id="CP021983">
    <property type="protein sequence ID" value="ASC74319.1"/>
    <property type="molecule type" value="Genomic_DNA"/>
</dbReference>
<evidence type="ECO:0000256" key="2">
    <source>
        <dbReference type="ARBA" id="ARBA00022485"/>
    </source>
</evidence>
<dbReference type="Pfam" id="PF25160">
    <property type="entry name" value="LdpA_Fe-S-bd"/>
    <property type="match status" value="1"/>
</dbReference>
<accession>A0A1Z3HVJ7</accession>
<dbReference type="InterPro" id="IPR057431">
    <property type="entry name" value="LdpA_Fe-S-bd"/>
</dbReference>
<evidence type="ECO:0000259" key="6">
    <source>
        <dbReference type="PROSITE" id="PS51379"/>
    </source>
</evidence>
<dbReference type="PROSITE" id="PS00198">
    <property type="entry name" value="4FE4S_FER_1"/>
    <property type="match status" value="1"/>
</dbReference>
<protein>
    <submittedName>
        <fullName evidence="7">Light dependent period</fullName>
    </submittedName>
</protein>
<keyword evidence="5" id="KW-0411">Iron-sulfur</keyword>